<evidence type="ECO:0000313" key="9">
    <source>
        <dbReference type="EMBL" id="ELU15967.1"/>
    </source>
</evidence>
<evidence type="ECO:0000259" key="7">
    <source>
        <dbReference type="PROSITE" id="PS50209"/>
    </source>
</evidence>
<dbReference type="OMA" id="TTICAKM"/>
<dbReference type="InterPro" id="IPR007111">
    <property type="entry name" value="NACHT_NTPase"/>
</dbReference>
<evidence type="ECO:0000256" key="3">
    <source>
        <dbReference type="ARBA" id="ARBA00022588"/>
    </source>
</evidence>
<evidence type="ECO:0000256" key="4">
    <source>
        <dbReference type="ARBA" id="ARBA00022741"/>
    </source>
</evidence>
<keyword evidence="5" id="KW-0067">ATP-binding</keyword>
<dbReference type="SUPFAM" id="SSF47986">
    <property type="entry name" value="DEATH domain"/>
    <property type="match status" value="1"/>
</dbReference>
<proteinExistence type="predicted"/>
<sequence>MANLSLIVFLFFFLLILMHFIFIALSQGKVAMLSEERKQVLIDKRVELVESIKLHGLWSRMRSSRIVTKNDEDLIKLNSTHDQQVGELLDHLAKRTDRDYEAFCKCLKKDNQGHVVTEILRHEALSFNKEDVRQLSSYARKQLKSLYSRLRDIETGPEWAKEFALDLTTFYISLHLQKGETPTTKKKELHQDKIFAPHGNKKSGSVMSLIQSKPKRILVEGDAGMGKTTLCQNLAFRWAYEKCKWKCKFTTCVHSWTFVIYLTAANLQGYDDIHTAVHDHLLPGVSNEEVKKALDSSQSSTLFIIDSFDEGYMDNMLLRDLIQGRVYSNATLLLTSRPNYLQDLLKEFDSKLSTDGFSTEQKLLYIKKFANSKKENETKFFKLLNLIGEDEHTHGLDGDEEQKLQGQHMASLCSSPLYLAFICLLISSGGLQKITTRTELYKSITKFMVKRASRRMDNPMEKIEADIIRPLCRLSFEAYKRNEVNPSNVDLEKVGVNADEVLRSGFLTKKVKVSLFEDPVERFSFSHQTFLEYLAATHLAQTPGDLKDWLTTINARDWEYGHESLKSFFVDLLDGDFLLETSISIIERFTYSHDANKVDRFPASCLLMDFLRHLKAKTLILSPELEDEFKKKCFQIINHIVKHGISGYLDITITFATFSQNVEQQNISKNVATEAKDFIDYLRNLEECPNFNVKIECTDKSFANESSFQDAMQRVIQGSFSSNASDRLTSSSNIPLAYKADPNDFLRIALEQGFGNDIRAMEYHGTDGNRKVGLQSFMRAAMNKPLTTLKIYLYGKETDSDCCEMLAKLCSNPQLKILHISSAAASDHRMLIMQRLSQLSRLDALDELYFDIFTIDMASQEIKYYKQILEKNKMQKLDINGITDELRSVLRSTIPTMTALKELMLWNGPFDFWSSADDHLQLQSVTLNRVSLNSESFDNLCDIIAKWTNLRRLKIISIEIAGEQPNSVHFARILAAIAKCQIYELKMGRQIEDDFIDPLCEMLKSLEQLERLDLEYNNFSSDGKQKIKEFAERREKQLNVYL</sequence>
<dbReference type="InterPro" id="IPR032675">
    <property type="entry name" value="LRR_dom_sf"/>
</dbReference>
<dbReference type="Proteomes" id="UP000014760">
    <property type="component" value="Unassembled WGS sequence"/>
</dbReference>
<dbReference type="GO" id="GO:0045087">
    <property type="term" value="P:innate immune response"/>
    <property type="evidence" value="ECO:0007669"/>
    <property type="project" value="UniProtKB-KW"/>
</dbReference>
<evidence type="ECO:0000313" key="11">
    <source>
        <dbReference type="Proteomes" id="UP000014760"/>
    </source>
</evidence>
<dbReference type="SUPFAM" id="SSF52540">
    <property type="entry name" value="P-loop containing nucleoside triphosphate hydrolases"/>
    <property type="match status" value="1"/>
</dbReference>
<evidence type="ECO:0000313" key="10">
    <source>
        <dbReference type="EnsemblMetazoa" id="CapteP193620"/>
    </source>
</evidence>
<comment type="subcellular location">
    <subcellularLocation>
        <location evidence="1">Cytoplasm</location>
    </subcellularLocation>
</comment>
<dbReference type="Pfam" id="PF00619">
    <property type="entry name" value="CARD"/>
    <property type="match status" value="1"/>
</dbReference>
<reference evidence="9 11" key="2">
    <citation type="journal article" date="2013" name="Nature">
        <title>Insights into bilaterian evolution from three spiralian genomes.</title>
        <authorList>
            <person name="Simakov O."/>
            <person name="Marletaz F."/>
            <person name="Cho S.J."/>
            <person name="Edsinger-Gonzales E."/>
            <person name="Havlak P."/>
            <person name="Hellsten U."/>
            <person name="Kuo D.H."/>
            <person name="Larsson T."/>
            <person name="Lv J."/>
            <person name="Arendt D."/>
            <person name="Savage R."/>
            <person name="Osoegawa K."/>
            <person name="de Jong P."/>
            <person name="Grimwood J."/>
            <person name="Chapman J.A."/>
            <person name="Shapiro H."/>
            <person name="Aerts A."/>
            <person name="Otillar R.P."/>
            <person name="Terry A.Y."/>
            <person name="Boore J.L."/>
            <person name="Grigoriev I.V."/>
            <person name="Lindberg D.R."/>
            <person name="Seaver E.C."/>
            <person name="Weisblat D.A."/>
            <person name="Putnam N.H."/>
            <person name="Rokhsar D.S."/>
        </authorList>
    </citation>
    <scope>NUCLEOTIDE SEQUENCE</scope>
    <source>
        <strain evidence="9 11">I ESC-2004</strain>
    </source>
</reference>
<dbReference type="GO" id="GO:0005737">
    <property type="term" value="C:cytoplasm"/>
    <property type="evidence" value="ECO:0007669"/>
    <property type="project" value="UniProtKB-SubCell"/>
</dbReference>
<reference evidence="11" key="1">
    <citation type="submission" date="2012-12" db="EMBL/GenBank/DDBJ databases">
        <authorList>
            <person name="Hellsten U."/>
            <person name="Grimwood J."/>
            <person name="Chapman J.A."/>
            <person name="Shapiro H."/>
            <person name="Aerts A."/>
            <person name="Otillar R.P."/>
            <person name="Terry A.Y."/>
            <person name="Boore J.L."/>
            <person name="Simakov O."/>
            <person name="Marletaz F."/>
            <person name="Cho S.-J."/>
            <person name="Edsinger-Gonzales E."/>
            <person name="Havlak P."/>
            <person name="Kuo D.-H."/>
            <person name="Larsson T."/>
            <person name="Lv J."/>
            <person name="Arendt D."/>
            <person name="Savage R."/>
            <person name="Osoegawa K."/>
            <person name="de Jong P."/>
            <person name="Lindberg D.R."/>
            <person name="Seaver E.C."/>
            <person name="Weisblat D.A."/>
            <person name="Putnam N.H."/>
            <person name="Grigoriev I.V."/>
            <person name="Rokhsar D.S."/>
        </authorList>
    </citation>
    <scope>NUCLEOTIDE SEQUENCE</scope>
    <source>
        <strain evidence="11">I ESC-2004</strain>
    </source>
</reference>
<keyword evidence="3" id="KW-0399">Innate immunity</keyword>
<evidence type="ECO:0000256" key="5">
    <source>
        <dbReference type="ARBA" id="ARBA00022840"/>
    </source>
</evidence>
<dbReference type="EnsemblMetazoa" id="CapteT193620">
    <property type="protein sequence ID" value="CapteP193620"/>
    <property type="gene ID" value="CapteG193620"/>
</dbReference>
<dbReference type="GO" id="GO:0042981">
    <property type="term" value="P:regulation of apoptotic process"/>
    <property type="evidence" value="ECO:0007669"/>
    <property type="project" value="InterPro"/>
</dbReference>
<dbReference type="InterPro" id="IPR011029">
    <property type="entry name" value="DEATH-like_dom_sf"/>
</dbReference>
<feature type="domain" description="CARD" evidence="7">
    <location>
        <begin position="33"/>
        <end position="122"/>
    </location>
</feature>
<protein>
    <recommendedName>
        <fullName evidence="12">NACHT domain-containing protein</fullName>
    </recommendedName>
</protein>
<dbReference type="OrthoDB" id="120976at2759"/>
<evidence type="ECO:0000259" key="8">
    <source>
        <dbReference type="PROSITE" id="PS50837"/>
    </source>
</evidence>
<keyword evidence="6" id="KW-0391">Immunity</keyword>
<dbReference type="SUPFAM" id="SSF52047">
    <property type="entry name" value="RNI-like"/>
    <property type="match status" value="1"/>
</dbReference>
<gene>
    <name evidence="9" type="ORF">CAPTEDRAFT_193620</name>
</gene>
<dbReference type="Gene3D" id="1.10.533.10">
    <property type="entry name" value="Death Domain, Fas"/>
    <property type="match status" value="1"/>
</dbReference>
<keyword evidence="2" id="KW-0963">Cytoplasm</keyword>
<dbReference type="PANTHER" id="PTHR46844">
    <property type="entry name" value="SLR5058 PROTEIN"/>
    <property type="match status" value="1"/>
</dbReference>
<evidence type="ECO:0008006" key="12">
    <source>
        <dbReference type="Google" id="ProtNLM"/>
    </source>
</evidence>
<dbReference type="EMBL" id="AMQN01004389">
    <property type="status" value="NOT_ANNOTATED_CDS"/>
    <property type="molecule type" value="Genomic_DNA"/>
</dbReference>
<dbReference type="InterPro" id="IPR001315">
    <property type="entry name" value="CARD"/>
</dbReference>
<evidence type="ECO:0000256" key="2">
    <source>
        <dbReference type="ARBA" id="ARBA00022490"/>
    </source>
</evidence>
<dbReference type="AlphaFoldDB" id="R7VBM2"/>
<feature type="domain" description="NACHT" evidence="8">
    <location>
        <begin position="215"/>
        <end position="339"/>
    </location>
</feature>
<dbReference type="InterPro" id="IPR027417">
    <property type="entry name" value="P-loop_NTPase"/>
</dbReference>
<dbReference type="GO" id="GO:0005524">
    <property type="term" value="F:ATP binding"/>
    <property type="evidence" value="ECO:0007669"/>
    <property type="project" value="UniProtKB-KW"/>
</dbReference>
<dbReference type="PROSITE" id="PS50837">
    <property type="entry name" value="NACHT"/>
    <property type="match status" value="1"/>
</dbReference>
<name>R7VBM2_CAPTE</name>
<evidence type="ECO:0000256" key="6">
    <source>
        <dbReference type="ARBA" id="ARBA00022859"/>
    </source>
</evidence>
<evidence type="ECO:0000256" key="1">
    <source>
        <dbReference type="ARBA" id="ARBA00004496"/>
    </source>
</evidence>
<accession>R7VBM2</accession>
<dbReference type="EMBL" id="KB293438">
    <property type="protein sequence ID" value="ELU15967.1"/>
    <property type="molecule type" value="Genomic_DNA"/>
</dbReference>
<dbReference type="Pfam" id="PF05729">
    <property type="entry name" value="NACHT"/>
    <property type="match status" value="1"/>
</dbReference>
<reference evidence="10" key="3">
    <citation type="submission" date="2015-06" db="UniProtKB">
        <authorList>
            <consortium name="EnsemblMetazoa"/>
        </authorList>
    </citation>
    <scope>IDENTIFICATION</scope>
</reference>
<keyword evidence="11" id="KW-1185">Reference proteome</keyword>
<dbReference type="CDD" id="cd01671">
    <property type="entry name" value="CARD"/>
    <property type="match status" value="1"/>
</dbReference>
<dbReference type="STRING" id="283909.R7VBM2"/>
<keyword evidence="4" id="KW-0547">Nucleotide-binding</keyword>
<dbReference type="PROSITE" id="PS50209">
    <property type="entry name" value="CARD"/>
    <property type="match status" value="1"/>
</dbReference>
<organism evidence="9">
    <name type="scientific">Capitella teleta</name>
    <name type="common">Polychaete worm</name>
    <dbReference type="NCBI Taxonomy" id="283909"/>
    <lineage>
        <taxon>Eukaryota</taxon>
        <taxon>Metazoa</taxon>
        <taxon>Spiralia</taxon>
        <taxon>Lophotrochozoa</taxon>
        <taxon>Annelida</taxon>
        <taxon>Polychaeta</taxon>
        <taxon>Sedentaria</taxon>
        <taxon>Scolecida</taxon>
        <taxon>Capitellidae</taxon>
        <taxon>Capitella</taxon>
    </lineage>
</organism>
<dbReference type="Gene3D" id="3.40.50.300">
    <property type="entry name" value="P-loop containing nucleotide triphosphate hydrolases"/>
    <property type="match status" value="1"/>
</dbReference>
<dbReference type="PANTHER" id="PTHR46844:SF1">
    <property type="entry name" value="SLR5058 PROTEIN"/>
    <property type="match status" value="1"/>
</dbReference>
<dbReference type="Gene3D" id="3.80.10.10">
    <property type="entry name" value="Ribonuclease Inhibitor"/>
    <property type="match status" value="1"/>
</dbReference>
<dbReference type="HOGENOM" id="CLU_009460_0_0_1"/>